<gene>
    <name evidence="2" type="primary">iaaH_4</name>
    <name evidence="2" type="ORF">SDC9_57832</name>
</gene>
<evidence type="ECO:0000313" key="2">
    <source>
        <dbReference type="EMBL" id="MPM11486.1"/>
    </source>
</evidence>
<comment type="caution">
    <text evidence="2">The sequence shown here is derived from an EMBL/GenBank/DDBJ whole genome shotgun (WGS) entry which is preliminary data.</text>
</comment>
<reference evidence="2" key="1">
    <citation type="submission" date="2019-08" db="EMBL/GenBank/DDBJ databases">
        <authorList>
            <person name="Kucharzyk K."/>
            <person name="Murdoch R.W."/>
            <person name="Higgins S."/>
            <person name="Loffler F."/>
        </authorList>
    </citation>
    <scope>NUCLEOTIDE SEQUENCE</scope>
</reference>
<sequence length="444" mass="48620">MYARIEELADRMTEKLVSCRRDFHKYAESGWFEMRTASLIARRLTDMGYEVLAGRDVCQDESRMGLPSDEELEKNCIRAKEQGADMEFLEKVKGGFTGVMGILRCGEGPTVALRFDIDALGVVEDASPEHRPFREGFSSVNPGMMHACGHDGHAAIGLGVAEILMAVQDGLQGTVKIIFQPAEEGVRGAKSIVDKGHLDGVDYVLACHVTGRESDEDRSSDITAGSGGSLATSKMDAFYFGKSAHAGSNPQDGRNALAAAVTAVQNLLAIPRNSKSDTRVNVGTLHAGSGRNVIPESAKMELEVRGKTSEGNIYMEQWARRILRTAAEMHDCTLEVKKMGEAFLLESDQGLMELIRDVCEKDLKTVRVHPRLRREADGSEDFSYMMKRVQDQGGQASMLRILTETAAVGHNRRFDFDDRDALPKAVKALSAVTCRLLSGDRASQ</sequence>
<dbReference type="InterPro" id="IPR036264">
    <property type="entry name" value="Bact_exopeptidase_dim_dom"/>
</dbReference>
<organism evidence="2">
    <name type="scientific">bioreactor metagenome</name>
    <dbReference type="NCBI Taxonomy" id="1076179"/>
    <lineage>
        <taxon>unclassified sequences</taxon>
        <taxon>metagenomes</taxon>
        <taxon>ecological metagenomes</taxon>
    </lineage>
</organism>
<dbReference type="PANTHER" id="PTHR30575:SF3">
    <property type="entry name" value="PEPTIDASE M20 DIMERISATION DOMAIN-CONTAINING PROTEIN"/>
    <property type="match status" value="1"/>
</dbReference>
<dbReference type="GO" id="GO:0016805">
    <property type="term" value="F:dipeptidase activity"/>
    <property type="evidence" value="ECO:0007669"/>
    <property type="project" value="TreeGrafter"/>
</dbReference>
<protein>
    <submittedName>
        <fullName evidence="2">Indole-3-acetyl-aspartic acid hydrolase</fullName>
        <ecNumber evidence="2">3.5.1.-</ecNumber>
    </submittedName>
</protein>
<dbReference type="AlphaFoldDB" id="A0A644X5Q6"/>
<dbReference type="GO" id="GO:0005737">
    <property type="term" value="C:cytoplasm"/>
    <property type="evidence" value="ECO:0007669"/>
    <property type="project" value="TreeGrafter"/>
</dbReference>
<dbReference type="GO" id="GO:0071713">
    <property type="term" value="F:para-aminobenzoyl-glutamate hydrolase activity"/>
    <property type="evidence" value="ECO:0007669"/>
    <property type="project" value="TreeGrafter"/>
</dbReference>
<dbReference type="InterPro" id="IPR017439">
    <property type="entry name" value="Amidohydrolase"/>
</dbReference>
<dbReference type="PANTHER" id="PTHR30575">
    <property type="entry name" value="PEPTIDASE M20"/>
    <property type="match status" value="1"/>
</dbReference>
<dbReference type="EMBL" id="VSSQ01001836">
    <property type="protein sequence ID" value="MPM11486.1"/>
    <property type="molecule type" value="Genomic_DNA"/>
</dbReference>
<dbReference type="InterPro" id="IPR011650">
    <property type="entry name" value="Peptidase_M20_dimer"/>
</dbReference>
<dbReference type="Gene3D" id="3.40.630.10">
    <property type="entry name" value="Zn peptidases"/>
    <property type="match status" value="2"/>
</dbReference>
<dbReference type="PIRSF" id="PIRSF005962">
    <property type="entry name" value="Pept_M20D_amidohydro"/>
    <property type="match status" value="1"/>
</dbReference>
<dbReference type="NCBIfam" id="TIGR01891">
    <property type="entry name" value="amidohydrolases"/>
    <property type="match status" value="1"/>
</dbReference>
<name>A0A644X5Q6_9ZZZZ</name>
<dbReference type="GO" id="GO:0046657">
    <property type="term" value="P:folic acid catabolic process"/>
    <property type="evidence" value="ECO:0007669"/>
    <property type="project" value="TreeGrafter"/>
</dbReference>
<dbReference type="Pfam" id="PF01546">
    <property type="entry name" value="Peptidase_M20"/>
    <property type="match status" value="1"/>
</dbReference>
<feature type="domain" description="Peptidase M20 dimerisation" evidence="1">
    <location>
        <begin position="240"/>
        <end position="309"/>
    </location>
</feature>
<accession>A0A644X5Q6</accession>
<evidence type="ECO:0000259" key="1">
    <source>
        <dbReference type="Pfam" id="PF07687"/>
    </source>
</evidence>
<keyword evidence="2" id="KW-0378">Hydrolase</keyword>
<dbReference type="EC" id="3.5.1.-" evidence="2"/>
<dbReference type="Gene3D" id="3.30.70.360">
    <property type="match status" value="1"/>
</dbReference>
<dbReference type="SUPFAM" id="SSF53187">
    <property type="entry name" value="Zn-dependent exopeptidases"/>
    <property type="match status" value="1"/>
</dbReference>
<dbReference type="Pfam" id="PF07687">
    <property type="entry name" value="M20_dimer"/>
    <property type="match status" value="1"/>
</dbReference>
<proteinExistence type="predicted"/>
<dbReference type="SUPFAM" id="SSF55031">
    <property type="entry name" value="Bacterial exopeptidase dimerisation domain"/>
    <property type="match status" value="1"/>
</dbReference>
<dbReference type="InterPro" id="IPR002933">
    <property type="entry name" value="Peptidase_M20"/>
</dbReference>
<dbReference type="InterPro" id="IPR052030">
    <property type="entry name" value="Peptidase_M20/M20A_hydrolases"/>
</dbReference>